<keyword evidence="3" id="KW-1185">Reference proteome</keyword>
<accession>A0ABT3KLY9</accession>
<organism evidence="2 3">
    <name type="scientific">Marinomonas rhodophyticola</name>
    <dbReference type="NCBI Taxonomy" id="2992803"/>
    <lineage>
        <taxon>Bacteria</taxon>
        <taxon>Pseudomonadati</taxon>
        <taxon>Pseudomonadota</taxon>
        <taxon>Gammaproteobacteria</taxon>
        <taxon>Oceanospirillales</taxon>
        <taxon>Oceanospirillaceae</taxon>
        <taxon>Marinomonas</taxon>
    </lineage>
</organism>
<dbReference type="RefSeq" id="WP_265220508.1">
    <property type="nucleotide sequence ID" value="NZ_JAPEUL010000011.1"/>
</dbReference>
<protein>
    <submittedName>
        <fullName evidence="2">DUF1439 domain-containing protein</fullName>
    </submittedName>
</protein>
<proteinExistence type="predicted"/>
<evidence type="ECO:0000256" key="1">
    <source>
        <dbReference type="SAM" id="SignalP"/>
    </source>
</evidence>
<name>A0ABT3KLY9_9GAMM</name>
<dbReference type="Pfam" id="PF07273">
    <property type="entry name" value="DUF1439"/>
    <property type="match status" value="1"/>
</dbReference>
<sequence length="224" mass="24754">MKVIRRLAIVALCSTSLFLVGCNSFSISEVDMNKEVEKQLAEQQENHITLFLNGNTLNLDLLVTGADIDFTERDGGLVLVDMTSNMTGTLKAFGQTFSVTTKVNPSFESGVRIEEDRLYLVAPKITQIDVEGSSFNEKMLRSTLGSLHADFEKSLVEYFDQHPVYVLNHSPSEKTAAALVKNIIITEDSLELSIFLVNNHLVKGLGKLPCCPYNAAIINARILE</sequence>
<evidence type="ECO:0000313" key="3">
    <source>
        <dbReference type="Proteomes" id="UP001431181"/>
    </source>
</evidence>
<evidence type="ECO:0000313" key="2">
    <source>
        <dbReference type="EMBL" id="MCW4631171.1"/>
    </source>
</evidence>
<dbReference type="EMBL" id="JAPEUL010000011">
    <property type="protein sequence ID" value="MCW4631171.1"/>
    <property type="molecule type" value="Genomic_DNA"/>
</dbReference>
<feature type="chain" id="PRO_5045367663" evidence="1">
    <location>
        <begin position="22"/>
        <end position="224"/>
    </location>
</feature>
<comment type="caution">
    <text evidence="2">The sequence shown here is derived from an EMBL/GenBank/DDBJ whole genome shotgun (WGS) entry which is preliminary data.</text>
</comment>
<reference evidence="2" key="1">
    <citation type="submission" date="2022-11" db="EMBL/GenBank/DDBJ databases">
        <title>Marinomonas sp. nov., isolated from marine algae.</title>
        <authorList>
            <person name="Choi D.G."/>
            <person name="Kim J.M."/>
            <person name="Lee J.K."/>
            <person name="Baek J.H."/>
            <person name="Jeon C.O."/>
        </authorList>
    </citation>
    <scope>NUCLEOTIDE SEQUENCE</scope>
    <source>
        <strain evidence="2">KJ51-3</strain>
    </source>
</reference>
<keyword evidence="1" id="KW-0732">Signal</keyword>
<dbReference type="Gene3D" id="3.15.10.40">
    <property type="entry name" value="Uncharacterised protein PF07273, DUF1439"/>
    <property type="match status" value="1"/>
</dbReference>
<gene>
    <name evidence="2" type="ORF">ONZ52_20485</name>
</gene>
<dbReference type="Proteomes" id="UP001431181">
    <property type="component" value="Unassembled WGS sequence"/>
</dbReference>
<feature type="signal peptide" evidence="1">
    <location>
        <begin position="1"/>
        <end position="21"/>
    </location>
</feature>
<dbReference type="InterPro" id="IPR010835">
    <property type="entry name" value="DUF1439"/>
</dbReference>
<dbReference type="PROSITE" id="PS51257">
    <property type="entry name" value="PROKAR_LIPOPROTEIN"/>
    <property type="match status" value="1"/>
</dbReference>